<gene>
    <name evidence="7" type="ORF">Sangu_1759400</name>
</gene>
<feature type="compositionally biased region" description="Low complexity" evidence="5">
    <location>
        <begin position="328"/>
        <end position="338"/>
    </location>
</feature>
<dbReference type="InterPro" id="IPR014712">
    <property type="entry name" value="ANTH_dom_sf"/>
</dbReference>
<evidence type="ECO:0000256" key="3">
    <source>
        <dbReference type="ARBA" id="ARBA00023034"/>
    </source>
</evidence>
<feature type="region of interest" description="Disordered" evidence="5">
    <location>
        <begin position="328"/>
        <end position="351"/>
    </location>
</feature>
<evidence type="ECO:0000256" key="2">
    <source>
        <dbReference type="ARBA" id="ARBA00004555"/>
    </source>
</evidence>
<name>A0AAW2M7A9_9LAMI</name>
<dbReference type="GO" id="GO:0005794">
    <property type="term" value="C:Golgi apparatus"/>
    <property type="evidence" value="ECO:0007669"/>
    <property type="project" value="UniProtKB-SubCell"/>
</dbReference>
<dbReference type="FunFam" id="1.20.58.150:FF:000005">
    <property type="entry name" value="putative clathrin assembly protein At2g25430"/>
    <property type="match status" value="1"/>
</dbReference>
<dbReference type="GO" id="GO:0048268">
    <property type="term" value="P:clathrin coat assembly"/>
    <property type="evidence" value="ECO:0007669"/>
    <property type="project" value="InterPro"/>
</dbReference>
<dbReference type="Gene3D" id="1.20.58.150">
    <property type="entry name" value="ANTH domain"/>
    <property type="match status" value="1"/>
</dbReference>
<evidence type="ECO:0000313" key="7">
    <source>
        <dbReference type="EMBL" id="KAL0326814.1"/>
    </source>
</evidence>
<dbReference type="InterPro" id="IPR013809">
    <property type="entry name" value="ENTH"/>
</dbReference>
<dbReference type="InterPro" id="IPR045192">
    <property type="entry name" value="AP180-like"/>
</dbReference>
<dbReference type="SUPFAM" id="SSF48464">
    <property type="entry name" value="ENTH/VHS domain"/>
    <property type="match status" value="1"/>
</dbReference>
<keyword evidence="4" id="KW-0968">Cytoplasmic vesicle</keyword>
<proteinExistence type="predicted"/>
<comment type="caution">
    <text evidence="7">The sequence shown here is derived from an EMBL/GenBank/DDBJ whole genome shotgun (WGS) entry which is preliminary data.</text>
</comment>
<protein>
    <submittedName>
        <fullName evidence="7">Clathrin assembly protein</fullName>
    </submittedName>
</protein>
<reference evidence="7" key="1">
    <citation type="submission" date="2020-06" db="EMBL/GenBank/DDBJ databases">
        <authorList>
            <person name="Li T."/>
            <person name="Hu X."/>
            <person name="Zhang T."/>
            <person name="Song X."/>
            <person name="Zhang H."/>
            <person name="Dai N."/>
            <person name="Sheng W."/>
            <person name="Hou X."/>
            <person name="Wei L."/>
        </authorList>
    </citation>
    <scope>NUCLEOTIDE SEQUENCE</scope>
    <source>
        <strain evidence="7">G01</strain>
        <tissue evidence="7">Leaf</tissue>
    </source>
</reference>
<dbReference type="GO" id="GO:0032050">
    <property type="term" value="F:clathrin heavy chain binding"/>
    <property type="evidence" value="ECO:0007669"/>
    <property type="project" value="TreeGrafter"/>
</dbReference>
<sequence>MQRRIHQVFTSVKERTCVSYAKIASIGGFCDIDLIIVKATSPDDFPLPNKYVHEFLKIFSISPSSYRAFALSFSRRFGKTRSWRVAIKCLLLLHRLLRALPDDSPFRVELIRARAGGLLSLYPCNFRDFSSSAYEDYTSFIRSYARLMDEALDCIPMETIQDERIPYLDTNSIVLYKAANQVLDEEKLPLEMQDLGRKIEVLPKLQTLIDRAIDCWPVGAAATSFLVQSAMKHIIRDTFSFYTTFRREIVVVLENLIQLPYRSCVAAFGIYKKAAFQADQLCEFYSLCKNMGYCGSYEYPLIDRIPEIQIQALETFLNGMWQLTDNSSSSNISTQTSDMQSPSTDDDSNERVTGFDEVAKNDMEMEPLIQWEAENNNVGWEALLEASISTNSCMASRNEWAYGNHWAEGNRGQIQVNNPYTLQMTSNPFCQQPQKTTIYYGSCPNTPIIHSWGL</sequence>
<feature type="domain" description="ENTH" evidence="6">
    <location>
        <begin position="24"/>
        <end position="162"/>
    </location>
</feature>
<dbReference type="GO" id="GO:0005905">
    <property type="term" value="C:clathrin-coated pit"/>
    <property type="evidence" value="ECO:0007669"/>
    <property type="project" value="TreeGrafter"/>
</dbReference>
<keyword evidence="3" id="KW-0333">Golgi apparatus</keyword>
<accession>A0AAW2M7A9</accession>
<dbReference type="Gene3D" id="1.25.40.90">
    <property type="match status" value="1"/>
</dbReference>
<evidence type="ECO:0000256" key="5">
    <source>
        <dbReference type="SAM" id="MobiDB-lite"/>
    </source>
</evidence>
<organism evidence="7">
    <name type="scientific">Sesamum angustifolium</name>
    <dbReference type="NCBI Taxonomy" id="2727405"/>
    <lineage>
        <taxon>Eukaryota</taxon>
        <taxon>Viridiplantae</taxon>
        <taxon>Streptophyta</taxon>
        <taxon>Embryophyta</taxon>
        <taxon>Tracheophyta</taxon>
        <taxon>Spermatophyta</taxon>
        <taxon>Magnoliopsida</taxon>
        <taxon>eudicotyledons</taxon>
        <taxon>Gunneridae</taxon>
        <taxon>Pentapetalae</taxon>
        <taxon>asterids</taxon>
        <taxon>lamiids</taxon>
        <taxon>Lamiales</taxon>
        <taxon>Pedaliaceae</taxon>
        <taxon>Sesamum</taxon>
    </lineage>
</organism>
<dbReference type="PANTHER" id="PTHR22951:SF22">
    <property type="entry name" value="ENTH DOMAIN-CONTAINING PROTEIN"/>
    <property type="match status" value="1"/>
</dbReference>
<comment type="subcellular location">
    <subcellularLocation>
        <location evidence="1">Cytoplasmic vesicle</location>
        <location evidence="1">Clathrin-coated vesicle</location>
    </subcellularLocation>
    <subcellularLocation>
        <location evidence="2">Golgi apparatus</location>
    </subcellularLocation>
</comment>
<dbReference type="GO" id="GO:0000149">
    <property type="term" value="F:SNARE binding"/>
    <property type="evidence" value="ECO:0007669"/>
    <property type="project" value="TreeGrafter"/>
</dbReference>
<dbReference type="Pfam" id="PF07651">
    <property type="entry name" value="ANTH"/>
    <property type="match status" value="1"/>
</dbReference>
<dbReference type="AlphaFoldDB" id="A0AAW2M7A9"/>
<dbReference type="InterPro" id="IPR011417">
    <property type="entry name" value="ANTH_dom"/>
</dbReference>
<reference evidence="7" key="2">
    <citation type="journal article" date="2024" name="Plant">
        <title>Genomic evolution and insights into agronomic trait innovations of Sesamum species.</title>
        <authorList>
            <person name="Miao H."/>
            <person name="Wang L."/>
            <person name="Qu L."/>
            <person name="Liu H."/>
            <person name="Sun Y."/>
            <person name="Le M."/>
            <person name="Wang Q."/>
            <person name="Wei S."/>
            <person name="Zheng Y."/>
            <person name="Lin W."/>
            <person name="Duan Y."/>
            <person name="Cao H."/>
            <person name="Xiong S."/>
            <person name="Wang X."/>
            <person name="Wei L."/>
            <person name="Li C."/>
            <person name="Ma Q."/>
            <person name="Ju M."/>
            <person name="Zhao R."/>
            <person name="Li G."/>
            <person name="Mu C."/>
            <person name="Tian Q."/>
            <person name="Mei H."/>
            <person name="Zhang T."/>
            <person name="Gao T."/>
            <person name="Zhang H."/>
        </authorList>
    </citation>
    <scope>NUCLEOTIDE SEQUENCE</scope>
    <source>
        <strain evidence="7">G01</strain>
    </source>
</reference>
<dbReference type="GO" id="GO:0030136">
    <property type="term" value="C:clathrin-coated vesicle"/>
    <property type="evidence" value="ECO:0007669"/>
    <property type="project" value="UniProtKB-SubCell"/>
</dbReference>
<evidence type="ECO:0000256" key="1">
    <source>
        <dbReference type="ARBA" id="ARBA00004132"/>
    </source>
</evidence>
<dbReference type="SUPFAM" id="SSF89009">
    <property type="entry name" value="GAT-like domain"/>
    <property type="match status" value="1"/>
</dbReference>
<dbReference type="GO" id="GO:0072583">
    <property type="term" value="P:clathrin-dependent endocytosis"/>
    <property type="evidence" value="ECO:0007669"/>
    <property type="project" value="InterPro"/>
</dbReference>
<dbReference type="PROSITE" id="PS50942">
    <property type="entry name" value="ENTH"/>
    <property type="match status" value="1"/>
</dbReference>
<dbReference type="EMBL" id="JACGWK010000011">
    <property type="protein sequence ID" value="KAL0326814.1"/>
    <property type="molecule type" value="Genomic_DNA"/>
</dbReference>
<evidence type="ECO:0000259" key="6">
    <source>
        <dbReference type="PROSITE" id="PS50942"/>
    </source>
</evidence>
<evidence type="ECO:0000256" key="4">
    <source>
        <dbReference type="ARBA" id="ARBA00023329"/>
    </source>
</evidence>
<dbReference type="GO" id="GO:0005545">
    <property type="term" value="F:1-phosphatidylinositol binding"/>
    <property type="evidence" value="ECO:0007669"/>
    <property type="project" value="InterPro"/>
</dbReference>
<dbReference type="InterPro" id="IPR008942">
    <property type="entry name" value="ENTH_VHS"/>
</dbReference>
<dbReference type="PANTHER" id="PTHR22951">
    <property type="entry name" value="CLATHRIN ASSEMBLY PROTEIN"/>
    <property type="match status" value="1"/>
</dbReference>
<dbReference type="SMART" id="SM00273">
    <property type="entry name" value="ENTH"/>
    <property type="match status" value="1"/>
</dbReference>
<dbReference type="GO" id="GO:0005546">
    <property type="term" value="F:phosphatidylinositol-4,5-bisphosphate binding"/>
    <property type="evidence" value="ECO:0007669"/>
    <property type="project" value="TreeGrafter"/>
</dbReference>
<dbReference type="GO" id="GO:0006900">
    <property type="term" value="P:vesicle budding from membrane"/>
    <property type="evidence" value="ECO:0007669"/>
    <property type="project" value="TreeGrafter"/>
</dbReference>